<accession>A0A420IUQ7</accession>
<name>A0A420IUQ7_9PEZI</name>
<organism evidence="2 3">
    <name type="scientific">Golovinomyces cichoracearum</name>
    <dbReference type="NCBI Taxonomy" id="62708"/>
    <lineage>
        <taxon>Eukaryota</taxon>
        <taxon>Fungi</taxon>
        <taxon>Dikarya</taxon>
        <taxon>Ascomycota</taxon>
        <taxon>Pezizomycotina</taxon>
        <taxon>Leotiomycetes</taxon>
        <taxon>Erysiphales</taxon>
        <taxon>Erysiphaceae</taxon>
        <taxon>Golovinomyces</taxon>
    </lineage>
</organism>
<feature type="region of interest" description="Disordered" evidence="1">
    <location>
        <begin position="1"/>
        <end position="59"/>
    </location>
</feature>
<sequence>MADPPHSTTFHPPTPHPHKNGKVPDVMKRAHSQKSTRSDLSDDFEMEKSTPMFRPAGFGSFHSMSRFEY</sequence>
<evidence type="ECO:0000313" key="2">
    <source>
        <dbReference type="EMBL" id="RKF78261.1"/>
    </source>
</evidence>
<gene>
    <name evidence="2" type="ORF">GcC1_057034</name>
</gene>
<dbReference type="AlphaFoldDB" id="A0A420IUQ7"/>
<dbReference type="EMBL" id="MCBR01005724">
    <property type="protein sequence ID" value="RKF78261.1"/>
    <property type="molecule type" value="Genomic_DNA"/>
</dbReference>
<dbReference type="Proteomes" id="UP000285405">
    <property type="component" value="Unassembled WGS sequence"/>
</dbReference>
<reference evidence="2 3" key="1">
    <citation type="journal article" date="2018" name="BMC Genomics">
        <title>Comparative genome analyses reveal sequence features reflecting distinct modes of host-adaptation between dicot and monocot powdery mildew.</title>
        <authorList>
            <person name="Wu Y."/>
            <person name="Ma X."/>
            <person name="Pan Z."/>
            <person name="Kale S.D."/>
            <person name="Song Y."/>
            <person name="King H."/>
            <person name="Zhang Q."/>
            <person name="Presley C."/>
            <person name="Deng X."/>
            <person name="Wei C.I."/>
            <person name="Xiao S."/>
        </authorList>
    </citation>
    <scope>NUCLEOTIDE SEQUENCE [LARGE SCALE GENOMIC DNA]</scope>
    <source>
        <strain evidence="2">UCSC1</strain>
    </source>
</reference>
<comment type="caution">
    <text evidence="2">The sequence shown here is derived from an EMBL/GenBank/DDBJ whole genome shotgun (WGS) entry which is preliminary data.</text>
</comment>
<proteinExistence type="predicted"/>
<feature type="compositionally biased region" description="Low complexity" evidence="1">
    <location>
        <begin position="1"/>
        <end position="11"/>
    </location>
</feature>
<evidence type="ECO:0000256" key="1">
    <source>
        <dbReference type="SAM" id="MobiDB-lite"/>
    </source>
</evidence>
<protein>
    <submittedName>
        <fullName evidence="2">Uncharacterized protein</fullName>
    </submittedName>
</protein>
<evidence type="ECO:0000313" key="3">
    <source>
        <dbReference type="Proteomes" id="UP000285405"/>
    </source>
</evidence>